<keyword evidence="2" id="KW-0378">Hydrolase</keyword>
<reference evidence="2" key="1">
    <citation type="submission" date="2019-08" db="EMBL/GenBank/DDBJ databases">
        <authorList>
            <person name="Liu F."/>
        </authorList>
    </citation>
    <scope>NUCLEOTIDE SEQUENCE [LARGE SCALE GENOMIC DNA]</scope>
    <source>
        <strain evidence="2">PA1801</strain>
        <tissue evidence="2">Leaf</tissue>
    </source>
</reference>
<dbReference type="PANTHER" id="PTHR45835">
    <property type="entry name" value="YALI0A06105P"/>
    <property type="match status" value="1"/>
</dbReference>
<dbReference type="GO" id="GO:0015074">
    <property type="term" value="P:DNA integration"/>
    <property type="evidence" value="ECO:0007669"/>
    <property type="project" value="InterPro"/>
</dbReference>
<protein>
    <submittedName>
        <fullName evidence="2">Gag protease polyprotein</fullName>
    </submittedName>
</protein>
<dbReference type="Gene3D" id="1.10.340.70">
    <property type="match status" value="1"/>
</dbReference>
<evidence type="ECO:0000313" key="3">
    <source>
        <dbReference type="Proteomes" id="UP000325315"/>
    </source>
</evidence>
<evidence type="ECO:0000313" key="2">
    <source>
        <dbReference type="EMBL" id="KAA3466360.1"/>
    </source>
</evidence>
<dbReference type="Pfam" id="PF17921">
    <property type="entry name" value="Integrase_H2C2"/>
    <property type="match status" value="1"/>
</dbReference>
<dbReference type="Proteomes" id="UP000325315">
    <property type="component" value="Unassembled WGS sequence"/>
</dbReference>
<dbReference type="InterPro" id="IPR001584">
    <property type="entry name" value="Integrase_cat-core"/>
</dbReference>
<dbReference type="GO" id="GO:0003676">
    <property type="term" value="F:nucleic acid binding"/>
    <property type="evidence" value="ECO:0007669"/>
    <property type="project" value="InterPro"/>
</dbReference>
<proteinExistence type="predicted"/>
<dbReference type="PANTHER" id="PTHR45835:SF99">
    <property type="entry name" value="CHROMO DOMAIN-CONTAINING PROTEIN-RELATED"/>
    <property type="match status" value="1"/>
</dbReference>
<feature type="domain" description="Integrase catalytic" evidence="1">
    <location>
        <begin position="75"/>
        <end position="168"/>
    </location>
</feature>
<sequence length="168" mass="19790">MSNDLKKMYWWLGMKRDIFEFVSKCLICQQVKVEHQVPLGLLQPMMVPGWKWDRITIDFVTGLPLKPKRKDVLWVVVDRLTKLAYFIPVRIDYSDDKLAKLYVAEIVRLHEALGTKLSFSTAFHPQTDGQSERVIQILEDMLRCCVLEFQGSWEKYLPLLEFAYNNSF</sequence>
<accession>A0A5B6VAZ2</accession>
<dbReference type="PROSITE" id="PS50994">
    <property type="entry name" value="INTEGRASE"/>
    <property type="match status" value="1"/>
</dbReference>
<dbReference type="GO" id="GO:0006508">
    <property type="term" value="P:proteolysis"/>
    <property type="evidence" value="ECO:0007669"/>
    <property type="project" value="UniProtKB-KW"/>
</dbReference>
<dbReference type="InterPro" id="IPR012337">
    <property type="entry name" value="RNaseH-like_sf"/>
</dbReference>
<dbReference type="InterPro" id="IPR041588">
    <property type="entry name" value="Integrase_H2C2"/>
</dbReference>
<dbReference type="AlphaFoldDB" id="A0A5B6VAZ2"/>
<keyword evidence="2" id="KW-0645">Protease</keyword>
<dbReference type="OrthoDB" id="1938712at2759"/>
<dbReference type="EMBL" id="SMMG02000007">
    <property type="protein sequence ID" value="KAA3466360.1"/>
    <property type="molecule type" value="Genomic_DNA"/>
</dbReference>
<gene>
    <name evidence="2" type="ORF">EPI10_001457</name>
</gene>
<name>A0A5B6VAZ2_9ROSI</name>
<dbReference type="SUPFAM" id="SSF53098">
    <property type="entry name" value="Ribonuclease H-like"/>
    <property type="match status" value="1"/>
</dbReference>
<organism evidence="2 3">
    <name type="scientific">Gossypium australe</name>
    <dbReference type="NCBI Taxonomy" id="47621"/>
    <lineage>
        <taxon>Eukaryota</taxon>
        <taxon>Viridiplantae</taxon>
        <taxon>Streptophyta</taxon>
        <taxon>Embryophyta</taxon>
        <taxon>Tracheophyta</taxon>
        <taxon>Spermatophyta</taxon>
        <taxon>Magnoliopsida</taxon>
        <taxon>eudicotyledons</taxon>
        <taxon>Gunneridae</taxon>
        <taxon>Pentapetalae</taxon>
        <taxon>rosids</taxon>
        <taxon>malvids</taxon>
        <taxon>Malvales</taxon>
        <taxon>Malvaceae</taxon>
        <taxon>Malvoideae</taxon>
        <taxon>Gossypium</taxon>
    </lineage>
</organism>
<dbReference type="InterPro" id="IPR036397">
    <property type="entry name" value="RNaseH_sf"/>
</dbReference>
<comment type="caution">
    <text evidence="2">The sequence shown here is derived from an EMBL/GenBank/DDBJ whole genome shotgun (WGS) entry which is preliminary data.</text>
</comment>
<dbReference type="Gene3D" id="3.30.420.10">
    <property type="entry name" value="Ribonuclease H-like superfamily/Ribonuclease H"/>
    <property type="match status" value="2"/>
</dbReference>
<keyword evidence="3" id="KW-1185">Reference proteome</keyword>
<dbReference type="GO" id="GO:0008233">
    <property type="term" value="F:peptidase activity"/>
    <property type="evidence" value="ECO:0007669"/>
    <property type="project" value="UniProtKB-KW"/>
</dbReference>
<evidence type="ECO:0000259" key="1">
    <source>
        <dbReference type="PROSITE" id="PS50994"/>
    </source>
</evidence>